<dbReference type="PROSITE" id="PS50088">
    <property type="entry name" value="ANK_REPEAT"/>
    <property type="match status" value="2"/>
</dbReference>
<dbReference type="AlphaFoldDB" id="A0A8K0S8G3"/>
<organism evidence="4 5">
    <name type="scientific">Stachybotrys elegans</name>
    <dbReference type="NCBI Taxonomy" id="80388"/>
    <lineage>
        <taxon>Eukaryota</taxon>
        <taxon>Fungi</taxon>
        <taxon>Dikarya</taxon>
        <taxon>Ascomycota</taxon>
        <taxon>Pezizomycotina</taxon>
        <taxon>Sordariomycetes</taxon>
        <taxon>Hypocreomycetidae</taxon>
        <taxon>Hypocreales</taxon>
        <taxon>Stachybotryaceae</taxon>
        <taxon>Stachybotrys</taxon>
    </lineage>
</organism>
<keyword evidence="2 3" id="KW-0040">ANK repeat</keyword>
<dbReference type="SUPFAM" id="SSF48403">
    <property type="entry name" value="Ankyrin repeat"/>
    <property type="match status" value="1"/>
</dbReference>
<dbReference type="PANTHER" id="PTHR24171">
    <property type="entry name" value="ANKYRIN REPEAT DOMAIN-CONTAINING PROTEIN 39-RELATED"/>
    <property type="match status" value="1"/>
</dbReference>
<evidence type="ECO:0000256" key="3">
    <source>
        <dbReference type="PROSITE-ProRule" id="PRU00023"/>
    </source>
</evidence>
<dbReference type="OrthoDB" id="4927931at2759"/>
<dbReference type="PROSITE" id="PS50297">
    <property type="entry name" value="ANK_REP_REGION"/>
    <property type="match status" value="2"/>
</dbReference>
<protein>
    <submittedName>
        <fullName evidence="4">Ankyrin repeat-containing domain protein</fullName>
    </submittedName>
</protein>
<evidence type="ECO:0000256" key="1">
    <source>
        <dbReference type="ARBA" id="ARBA00022737"/>
    </source>
</evidence>
<dbReference type="SMART" id="SM00248">
    <property type="entry name" value="ANK"/>
    <property type="match status" value="4"/>
</dbReference>
<dbReference type="Gene3D" id="1.25.40.20">
    <property type="entry name" value="Ankyrin repeat-containing domain"/>
    <property type="match status" value="1"/>
</dbReference>
<keyword evidence="1" id="KW-0677">Repeat</keyword>
<reference evidence="4" key="1">
    <citation type="journal article" date="2021" name="Nat. Commun.">
        <title>Genetic determinants of endophytism in the Arabidopsis root mycobiome.</title>
        <authorList>
            <person name="Mesny F."/>
            <person name="Miyauchi S."/>
            <person name="Thiergart T."/>
            <person name="Pickel B."/>
            <person name="Atanasova L."/>
            <person name="Karlsson M."/>
            <person name="Huettel B."/>
            <person name="Barry K.W."/>
            <person name="Haridas S."/>
            <person name="Chen C."/>
            <person name="Bauer D."/>
            <person name="Andreopoulos W."/>
            <person name="Pangilinan J."/>
            <person name="LaButti K."/>
            <person name="Riley R."/>
            <person name="Lipzen A."/>
            <person name="Clum A."/>
            <person name="Drula E."/>
            <person name="Henrissat B."/>
            <person name="Kohler A."/>
            <person name="Grigoriev I.V."/>
            <person name="Martin F.M."/>
            <person name="Hacquard S."/>
        </authorList>
    </citation>
    <scope>NUCLEOTIDE SEQUENCE</scope>
    <source>
        <strain evidence="4">MPI-CAGE-CH-0235</strain>
    </source>
</reference>
<dbReference type="InterPro" id="IPR002110">
    <property type="entry name" value="Ankyrin_rpt"/>
</dbReference>
<dbReference type="PANTHER" id="PTHR24171:SF10">
    <property type="entry name" value="ANKYRIN REPEAT DOMAIN-CONTAINING PROTEIN 29-LIKE"/>
    <property type="match status" value="1"/>
</dbReference>
<dbReference type="Proteomes" id="UP000813444">
    <property type="component" value="Unassembled WGS sequence"/>
</dbReference>
<feature type="repeat" description="ANK" evidence="3">
    <location>
        <begin position="48"/>
        <end position="80"/>
    </location>
</feature>
<evidence type="ECO:0000313" key="5">
    <source>
        <dbReference type="Proteomes" id="UP000813444"/>
    </source>
</evidence>
<evidence type="ECO:0000256" key="2">
    <source>
        <dbReference type="ARBA" id="ARBA00023043"/>
    </source>
</evidence>
<proteinExistence type="predicted"/>
<name>A0A8K0S8G3_9HYPO</name>
<sequence>MWVDDAPNSNDGNFELGQAVVEASKRGFTDIIRLLHQRGAALTVRSNDGMSPLHDAAYGCHEDTVRFLLLEGTDPNKLDNSGRSPSFCGCESGSDAIVALLREKGASVTRANSEGQTLLHLAVSRGNVDVVQRLIHTAVLFNSGCWIRAREA</sequence>
<keyword evidence="5" id="KW-1185">Reference proteome</keyword>
<dbReference type="EMBL" id="JAGPNK010000034">
    <property type="protein sequence ID" value="KAH7303425.1"/>
    <property type="molecule type" value="Genomic_DNA"/>
</dbReference>
<comment type="caution">
    <text evidence="4">The sequence shown here is derived from an EMBL/GenBank/DDBJ whole genome shotgun (WGS) entry which is preliminary data.</text>
</comment>
<feature type="repeat" description="ANK" evidence="3">
    <location>
        <begin position="114"/>
        <end position="135"/>
    </location>
</feature>
<gene>
    <name evidence="4" type="ORF">B0I35DRAFT_485232</name>
</gene>
<dbReference type="InterPro" id="IPR036770">
    <property type="entry name" value="Ankyrin_rpt-contain_sf"/>
</dbReference>
<dbReference type="Pfam" id="PF12796">
    <property type="entry name" value="Ank_2"/>
    <property type="match status" value="1"/>
</dbReference>
<evidence type="ECO:0000313" key="4">
    <source>
        <dbReference type="EMBL" id="KAH7303425.1"/>
    </source>
</evidence>
<accession>A0A8K0S8G3</accession>